<proteinExistence type="predicted"/>
<dbReference type="PANTHER" id="PTHR46797:SF1">
    <property type="entry name" value="METHYLPHOSPHONATE SYNTHASE"/>
    <property type="match status" value="1"/>
</dbReference>
<dbReference type="PANTHER" id="PTHR46797">
    <property type="entry name" value="HTH-TYPE TRANSCRIPTIONAL REGULATOR"/>
    <property type="match status" value="1"/>
</dbReference>
<dbReference type="Gene3D" id="2.60.120.10">
    <property type="entry name" value="Jelly Rolls"/>
    <property type="match status" value="1"/>
</dbReference>
<dbReference type="CDD" id="cd02209">
    <property type="entry name" value="cupin_XRE_C"/>
    <property type="match status" value="1"/>
</dbReference>
<evidence type="ECO:0000313" key="3">
    <source>
        <dbReference type="EMBL" id="CRY74865.1"/>
    </source>
</evidence>
<dbReference type="CDD" id="cd00093">
    <property type="entry name" value="HTH_XRE"/>
    <property type="match status" value="1"/>
</dbReference>
<dbReference type="InterPro" id="IPR011051">
    <property type="entry name" value="RmlC_Cupin_sf"/>
</dbReference>
<dbReference type="InterPro" id="IPR014710">
    <property type="entry name" value="RmlC-like_jellyroll"/>
</dbReference>
<dbReference type="Proteomes" id="UP000057820">
    <property type="component" value="Chromosome 1"/>
</dbReference>
<keyword evidence="1" id="KW-0238">DNA-binding</keyword>
<dbReference type="GO" id="GO:0003700">
    <property type="term" value="F:DNA-binding transcription factor activity"/>
    <property type="evidence" value="ECO:0007669"/>
    <property type="project" value="TreeGrafter"/>
</dbReference>
<dbReference type="InterPro" id="IPR010982">
    <property type="entry name" value="Lambda_DNA-bd_dom_sf"/>
</dbReference>
<dbReference type="Pfam" id="PF01381">
    <property type="entry name" value="HTH_3"/>
    <property type="match status" value="1"/>
</dbReference>
<protein>
    <submittedName>
        <fullName evidence="3">HTH-type transcriptional regulator sinR</fullName>
    </submittedName>
</protein>
<reference evidence="4" key="1">
    <citation type="submission" date="2015-03" db="EMBL/GenBank/DDBJ databases">
        <authorList>
            <consortium name="Pathogen Informatics"/>
        </authorList>
    </citation>
    <scope>NUCLEOTIDE SEQUENCE [LARGE SCALE GENOMIC DNA]</scope>
    <source>
        <strain evidence="4">NCTC11134</strain>
    </source>
</reference>
<dbReference type="InterPro" id="IPR050807">
    <property type="entry name" value="TransReg_Diox_bact_type"/>
</dbReference>
<dbReference type="InterPro" id="IPR001387">
    <property type="entry name" value="Cro/C1-type_HTH"/>
</dbReference>
<dbReference type="KEGG" id="nfr:ERS450000_01026"/>
<name>A0A0H5NG33_NOCFR</name>
<dbReference type="SUPFAM" id="SSF47413">
    <property type="entry name" value="lambda repressor-like DNA-binding domains"/>
    <property type="match status" value="1"/>
</dbReference>
<dbReference type="Pfam" id="PF07883">
    <property type="entry name" value="Cupin_2"/>
    <property type="match status" value="1"/>
</dbReference>
<dbReference type="RefSeq" id="WP_060590847.1">
    <property type="nucleotide sequence ID" value="NZ_CAACYE020000001.1"/>
</dbReference>
<gene>
    <name evidence="3" type="primary">sinR_1</name>
    <name evidence="3" type="ORF">ERS450000_01026</name>
</gene>
<dbReference type="PROSITE" id="PS50943">
    <property type="entry name" value="HTH_CROC1"/>
    <property type="match status" value="1"/>
</dbReference>
<evidence type="ECO:0000256" key="1">
    <source>
        <dbReference type="ARBA" id="ARBA00023125"/>
    </source>
</evidence>
<dbReference type="InterPro" id="IPR013096">
    <property type="entry name" value="Cupin_2"/>
</dbReference>
<dbReference type="GO" id="GO:0003677">
    <property type="term" value="F:DNA binding"/>
    <property type="evidence" value="ECO:0007669"/>
    <property type="project" value="UniProtKB-KW"/>
</dbReference>
<organism evidence="3 4">
    <name type="scientific">Nocardia farcinica</name>
    <dbReference type="NCBI Taxonomy" id="37329"/>
    <lineage>
        <taxon>Bacteria</taxon>
        <taxon>Bacillati</taxon>
        <taxon>Actinomycetota</taxon>
        <taxon>Actinomycetes</taxon>
        <taxon>Mycobacteriales</taxon>
        <taxon>Nocardiaceae</taxon>
        <taxon>Nocardia</taxon>
    </lineage>
</organism>
<dbReference type="SUPFAM" id="SSF51182">
    <property type="entry name" value="RmlC-like cupins"/>
    <property type="match status" value="1"/>
</dbReference>
<dbReference type="SMART" id="SM00530">
    <property type="entry name" value="HTH_XRE"/>
    <property type="match status" value="1"/>
</dbReference>
<dbReference type="AlphaFoldDB" id="A0A0H5NG33"/>
<accession>A0A0H5NG33</accession>
<evidence type="ECO:0000313" key="4">
    <source>
        <dbReference type="Proteomes" id="UP000057820"/>
    </source>
</evidence>
<dbReference type="Gene3D" id="1.10.260.40">
    <property type="entry name" value="lambda repressor-like DNA-binding domains"/>
    <property type="match status" value="1"/>
</dbReference>
<feature type="domain" description="HTH cro/C1-type" evidence="2">
    <location>
        <begin position="5"/>
        <end position="59"/>
    </location>
</feature>
<sequence>MSSLVRAVRRQRGLTLEEVAAQTGLTKSYLSKIEREQSNPSIAVALKIAKALGVDVGQLFATDGASRSLVIDRAADDTGGPGYRTLATAMLGKSMTPFVLRPHDDTEDYVHAEHPGQEFVYVLTGEAELHHGEQVTVLAAGDSAYFDAAVPHRIRRRGAAETSVLVVAHHEPGGRGQ</sequence>
<evidence type="ECO:0000259" key="2">
    <source>
        <dbReference type="PROSITE" id="PS50943"/>
    </source>
</evidence>
<dbReference type="GO" id="GO:0005829">
    <property type="term" value="C:cytosol"/>
    <property type="evidence" value="ECO:0007669"/>
    <property type="project" value="TreeGrafter"/>
</dbReference>
<dbReference type="EMBL" id="LN868938">
    <property type="protein sequence ID" value="CRY74865.1"/>
    <property type="molecule type" value="Genomic_DNA"/>
</dbReference>